<evidence type="ECO:0000313" key="2">
    <source>
        <dbReference type="EMBL" id="ETI70219.1"/>
    </source>
</evidence>
<comment type="caution">
    <text evidence="2">The sequence shown here is derived from an EMBL/GenBank/DDBJ whole genome shotgun (WGS) entry which is preliminary data.</text>
</comment>
<evidence type="ECO:0008006" key="4">
    <source>
        <dbReference type="Google" id="ProtNLM"/>
    </source>
</evidence>
<keyword evidence="1" id="KW-0812">Transmembrane</keyword>
<dbReference type="EMBL" id="ALAN01000026">
    <property type="protein sequence ID" value="ETI70219.1"/>
    <property type="molecule type" value="Genomic_DNA"/>
</dbReference>
<gene>
    <name evidence="2" type="ORF">BAVI_03999</name>
</gene>
<feature type="transmembrane region" description="Helical" evidence="1">
    <location>
        <begin position="65"/>
        <end position="85"/>
    </location>
</feature>
<name>A0AB94IT21_9BACI</name>
<keyword evidence="1" id="KW-1133">Transmembrane helix</keyword>
<dbReference type="AlphaFoldDB" id="A0AB94IT21"/>
<accession>A0AB94IT21</accession>
<evidence type="ECO:0000313" key="3">
    <source>
        <dbReference type="Proteomes" id="UP000018877"/>
    </source>
</evidence>
<keyword evidence="1" id="KW-0472">Membrane</keyword>
<sequence length="92" mass="9644">MSNEQTQTIYVQKAEGNGLAVAGLVLGIIAVVLNWVPFLPYILGVLAIIFGAVGMRKTIKRGMSITAIILGVVSIGMKILFWVGIASLGSLG</sequence>
<dbReference type="Proteomes" id="UP000018877">
    <property type="component" value="Unassembled WGS sequence"/>
</dbReference>
<proteinExistence type="predicted"/>
<reference evidence="2 3" key="1">
    <citation type="journal article" date="2014" name="Environ. Microbiol.">
        <title>The nitrate-ammonifying and nosZ-carrying bacterium Bacillus vireti is a potent source and sink for nitric and nitrous oxide under high nitrate conditions.</title>
        <authorList>
            <person name="Mania D."/>
            <person name="Heylen K."/>
            <person name="van Spanning R.J."/>
            <person name="Frostegard A."/>
        </authorList>
    </citation>
    <scope>NUCLEOTIDE SEQUENCE [LARGE SCALE GENOMIC DNA]</scope>
    <source>
        <strain evidence="2 3">LMG 21834</strain>
    </source>
</reference>
<evidence type="ECO:0000256" key="1">
    <source>
        <dbReference type="SAM" id="Phobius"/>
    </source>
</evidence>
<organism evidence="2 3">
    <name type="scientific">Neobacillus vireti LMG 21834</name>
    <dbReference type="NCBI Taxonomy" id="1131730"/>
    <lineage>
        <taxon>Bacteria</taxon>
        <taxon>Bacillati</taxon>
        <taxon>Bacillota</taxon>
        <taxon>Bacilli</taxon>
        <taxon>Bacillales</taxon>
        <taxon>Bacillaceae</taxon>
        <taxon>Neobacillus</taxon>
    </lineage>
</organism>
<feature type="transmembrane region" description="Helical" evidence="1">
    <location>
        <begin position="20"/>
        <end position="53"/>
    </location>
</feature>
<dbReference type="RefSeq" id="WP_024027016.1">
    <property type="nucleotide sequence ID" value="NZ_ALAN01000026.1"/>
</dbReference>
<protein>
    <recommendedName>
        <fullName evidence="4">DUF4190 domain-containing protein</fullName>
    </recommendedName>
</protein>
<keyword evidence="3" id="KW-1185">Reference proteome</keyword>